<organism evidence="2 3">
    <name type="scientific">Leersia perrieri</name>
    <dbReference type="NCBI Taxonomy" id="77586"/>
    <lineage>
        <taxon>Eukaryota</taxon>
        <taxon>Viridiplantae</taxon>
        <taxon>Streptophyta</taxon>
        <taxon>Embryophyta</taxon>
        <taxon>Tracheophyta</taxon>
        <taxon>Spermatophyta</taxon>
        <taxon>Magnoliopsida</taxon>
        <taxon>Liliopsida</taxon>
        <taxon>Poales</taxon>
        <taxon>Poaceae</taxon>
        <taxon>BOP clade</taxon>
        <taxon>Oryzoideae</taxon>
        <taxon>Oryzeae</taxon>
        <taxon>Oryzinae</taxon>
        <taxon>Leersia</taxon>
    </lineage>
</organism>
<dbReference type="Gramene" id="LPERR04G06300.1">
    <property type="protein sequence ID" value="LPERR04G06300.1"/>
    <property type="gene ID" value="LPERR04G06300"/>
</dbReference>
<evidence type="ECO:0000256" key="1">
    <source>
        <dbReference type="SAM" id="MobiDB-lite"/>
    </source>
</evidence>
<dbReference type="Proteomes" id="UP000032180">
    <property type="component" value="Chromosome 4"/>
</dbReference>
<protein>
    <submittedName>
        <fullName evidence="2">Uncharacterized protein</fullName>
    </submittedName>
</protein>
<dbReference type="EnsemblPlants" id="LPERR04G06300.1">
    <property type="protein sequence ID" value="LPERR04G06300.1"/>
    <property type="gene ID" value="LPERR04G06300"/>
</dbReference>
<reference evidence="2 3" key="1">
    <citation type="submission" date="2012-08" db="EMBL/GenBank/DDBJ databases">
        <title>Oryza genome evolution.</title>
        <authorList>
            <person name="Wing R.A."/>
        </authorList>
    </citation>
    <scope>NUCLEOTIDE SEQUENCE</scope>
</reference>
<reference evidence="3" key="2">
    <citation type="submission" date="2013-12" db="EMBL/GenBank/DDBJ databases">
        <authorList>
            <person name="Yu Y."/>
            <person name="Lee S."/>
            <person name="de Baynast K."/>
            <person name="Wissotski M."/>
            <person name="Liu L."/>
            <person name="Talag J."/>
            <person name="Goicoechea J."/>
            <person name="Angelova A."/>
            <person name="Jetty R."/>
            <person name="Kudrna D."/>
            <person name="Golser W."/>
            <person name="Rivera L."/>
            <person name="Zhang J."/>
            <person name="Wing R."/>
        </authorList>
    </citation>
    <scope>NUCLEOTIDE SEQUENCE</scope>
</reference>
<feature type="compositionally biased region" description="Polar residues" evidence="1">
    <location>
        <begin position="65"/>
        <end position="86"/>
    </location>
</feature>
<feature type="region of interest" description="Disordered" evidence="1">
    <location>
        <begin position="40"/>
        <end position="86"/>
    </location>
</feature>
<evidence type="ECO:0000313" key="3">
    <source>
        <dbReference type="Proteomes" id="UP000032180"/>
    </source>
</evidence>
<accession>A0A0D9W3W8</accession>
<name>A0A0D9W3W8_9ORYZ</name>
<reference evidence="2" key="3">
    <citation type="submission" date="2015-04" db="UniProtKB">
        <authorList>
            <consortium name="EnsemblPlants"/>
        </authorList>
    </citation>
    <scope>IDENTIFICATION</scope>
</reference>
<evidence type="ECO:0000313" key="2">
    <source>
        <dbReference type="EnsemblPlants" id="LPERR04G06300.1"/>
    </source>
</evidence>
<sequence length="215" mass="24092">MVTGNLTREVDRVRRGQVGLTPREADMVTVELISNDAAERAETRRVRARAPSSASQGRGHPLTASKAQSTRMPREPASTTRPARETASSTIYIYERVCDSVYVTSAQGHLLPATIRSFQKNGFRQVEAEPDRRFSNSANKFTVIDRVPDTDVHRRARQRHLTWATTHVRMRIGATGSGKGCCQTVIPKGPNTHLRQCIQPKKLKKSASRENLRQY</sequence>
<keyword evidence="3" id="KW-1185">Reference proteome</keyword>
<dbReference type="HOGENOM" id="CLU_1284942_0_0_1"/>
<dbReference type="AlphaFoldDB" id="A0A0D9W3W8"/>
<proteinExistence type="predicted"/>